<dbReference type="EMBL" id="NISJ01000007">
    <property type="protein sequence ID" value="OWQ95286.1"/>
    <property type="molecule type" value="Genomic_DNA"/>
</dbReference>
<dbReference type="SUPFAM" id="SSF55909">
    <property type="entry name" value="Pentein"/>
    <property type="match status" value="1"/>
</dbReference>
<proteinExistence type="inferred from homology"/>
<evidence type="ECO:0000259" key="4">
    <source>
        <dbReference type="PROSITE" id="PS00498"/>
    </source>
</evidence>
<evidence type="ECO:0000313" key="6">
    <source>
        <dbReference type="Proteomes" id="UP000197097"/>
    </source>
</evidence>
<feature type="binding site" evidence="3">
    <location>
        <position position="100"/>
    </location>
    <ligand>
        <name>substrate</name>
    </ligand>
</feature>
<evidence type="ECO:0000256" key="3">
    <source>
        <dbReference type="HAMAP-Rule" id="MF_01172"/>
    </source>
</evidence>
<keyword evidence="6" id="KW-1185">Reference proteome</keyword>
<dbReference type="RefSeq" id="WP_088473246.1">
    <property type="nucleotide sequence ID" value="NZ_NISJ01000007.1"/>
</dbReference>
<feature type="binding site" evidence="3">
    <location>
        <position position="193"/>
    </location>
    <ligand>
        <name>substrate</name>
    </ligand>
</feature>
<dbReference type="GO" id="GO:0019545">
    <property type="term" value="P:L-arginine catabolic process to succinate"/>
    <property type="evidence" value="ECO:0007669"/>
    <property type="project" value="UniProtKB-UniRule"/>
</dbReference>
<dbReference type="GO" id="GO:0009015">
    <property type="term" value="F:N-succinylarginine dihydrolase activity"/>
    <property type="evidence" value="ECO:0007669"/>
    <property type="project" value="UniProtKB-UniRule"/>
</dbReference>
<feature type="active site" evidence="3">
    <location>
        <position position="161"/>
    </location>
</feature>
<evidence type="ECO:0000313" key="5">
    <source>
        <dbReference type="EMBL" id="OWQ95286.1"/>
    </source>
</evidence>
<dbReference type="Gene3D" id="3.75.10.20">
    <property type="entry name" value="Succinylarginine dihydrolase"/>
    <property type="match status" value="1"/>
</dbReference>
<dbReference type="OrthoDB" id="248552at2"/>
<comment type="function">
    <text evidence="3">Catalyzes the hydrolysis of N(2)-succinylarginine into N(2)-succinylornithine, ammonia and CO(2).</text>
</comment>
<dbReference type="AlphaFoldDB" id="A0A246JR08"/>
<name>A0A246JR08_9SPHN</name>
<evidence type="ECO:0000256" key="2">
    <source>
        <dbReference type="ARBA" id="ARBA00022801"/>
    </source>
</evidence>
<comment type="caution">
    <text evidence="5">The sequence shown here is derived from an EMBL/GenBank/DDBJ whole genome shotgun (WGS) entry which is preliminary data.</text>
</comment>
<feature type="binding site" evidence="3">
    <location>
        <position position="341"/>
    </location>
    <ligand>
        <name>substrate</name>
    </ligand>
</feature>
<dbReference type="PROSITE" id="PS00498">
    <property type="entry name" value="TYROSINASE_2"/>
    <property type="match status" value="1"/>
</dbReference>
<dbReference type="GO" id="GO:0019544">
    <property type="term" value="P:L-arginine catabolic process to L-glutamate"/>
    <property type="evidence" value="ECO:0007669"/>
    <property type="project" value="UniProtKB-UniRule"/>
</dbReference>
<sequence>MLTEINFDGIIGPTHNYAGLSQGNIASATHKGDASQPRAAALQGIDKMRHNLALGLPQGFFMPLDRPDAPWLETLGTTPDSAEPHLRAQAWSASSMWAANAATVSPAPDSADGKCHLTVANLVTMPHRSHEWPGTLAQLRLAFADPAFAVHAPVPAPFGDEGAANHMRLCNGHDGAGVEIFVYGIGGGRFPARQHLDASKAIARHHRLDPARTLFIRQSDTAIQGGAFHNDVVAVANEHVLFTHETAFEDREAAHAEIRAAFPAVEIVEVAASAVSLPDAIKSYLFNAQLVSLPDGGGMGLVLPSEARETPSVWRWLEAHVAGNGPIRRLLPVNVRQSMANGGGPACLRLRVVADPATVDPRFMADHAKLDRIAEVVTSHWPEAIAPGDLASTALLADVRRARATLLDALGLSELG</sequence>
<dbReference type="InterPro" id="IPR002227">
    <property type="entry name" value="Tyrosinase_Cu-bd"/>
</dbReference>
<dbReference type="UniPathway" id="UPA00185">
    <property type="reaction ID" value="UER00280"/>
</dbReference>
<organism evidence="5 6">
    <name type="scientific">Sphingopyxis witflariensis</name>
    <dbReference type="NCBI Taxonomy" id="173675"/>
    <lineage>
        <taxon>Bacteria</taxon>
        <taxon>Pseudomonadati</taxon>
        <taxon>Pseudomonadota</taxon>
        <taxon>Alphaproteobacteria</taxon>
        <taxon>Sphingomonadales</taxon>
        <taxon>Sphingomonadaceae</taxon>
        <taxon>Sphingopyxis</taxon>
    </lineage>
</organism>
<dbReference type="PANTHER" id="PTHR30420">
    <property type="entry name" value="N-SUCCINYLARGININE DIHYDROLASE"/>
    <property type="match status" value="1"/>
</dbReference>
<dbReference type="HAMAP" id="MF_01172">
    <property type="entry name" value="AstB"/>
    <property type="match status" value="1"/>
</dbReference>
<feature type="binding site" evidence="3">
    <location>
        <begin position="18"/>
        <end position="27"/>
    </location>
    <ligand>
        <name>substrate</name>
    </ligand>
</feature>
<comment type="similarity">
    <text evidence="3">Belongs to the succinylarginine dihydrolase family.</text>
</comment>
<dbReference type="GO" id="GO:0016491">
    <property type="term" value="F:oxidoreductase activity"/>
    <property type="evidence" value="ECO:0007669"/>
    <property type="project" value="InterPro"/>
</dbReference>
<dbReference type="NCBIfam" id="NF009789">
    <property type="entry name" value="PRK13281.1"/>
    <property type="match status" value="1"/>
</dbReference>
<feature type="binding site" evidence="3">
    <location>
        <begin position="127"/>
        <end position="128"/>
    </location>
    <ligand>
        <name>substrate</name>
    </ligand>
</feature>
<dbReference type="EC" id="3.5.3.23" evidence="3"/>
<keyword evidence="2 3" id="KW-0378">Hydrolase</keyword>
<protein>
    <recommendedName>
        <fullName evidence="3">N-succinylarginine dihydrolase</fullName>
        <ecNumber evidence="3">3.5.3.23</ecNumber>
    </recommendedName>
</protein>
<comment type="subunit">
    <text evidence="3">Homodimer.</text>
</comment>
<feature type="domain" description="Tyrosinase copper-binding" evidence="4">
    <location>
        <begin position="360"/>
        <end position="371"/>
    </location>
</feature>
<dbReference type="InterPro" id="IPR037031">
    <property type="entry name" value="AstB_sf"/>
</dbReference>
<comment type="catalytic activity">
    <reaction evidence="3">
        <text>N(2)-succinyl-L-arginine + 2 H2O + 2 H(+) = N(2)-succinyl-L-ornithine + 2 NH4(+) + CO2</text>
        <dbReference type="Rhea" id="RHEA:19533"/>
        <dbReference type="ChEBI" id="CHEBI:15377"/>
        <dbReference type="ChEBI" id="CHEBI:15378"/>
        <dbReference type="ChEBI" id="CHEBI:16526"/>
        <dbReference type="ChEBI" id="CHEBI:28938"/>
        <dbReference type="ChEBI" id="CHEBI:58241"/>
        <dbReference type="ChEBI" id="CHEBI:58514"/>
        <dbReference type="EC" id="3.5.3.23"/>
    </reaction>
</comment>
<accession>A0A246JR08</accession>
<evidence type="ECO:0000256" key="1">
    <source>
        <dbReference type="ARBA" id="ARBA00022503"/>
    </source>
</evidence>
<dbReference type="Proteomes" id="UP000197097">
    <property type="component" value="Unassembled WGS sequence"/>
</dbReference>
<dbReference type="PANTHER" id="PTHR30420:SF2">
    <property type="entry name" value="N-SUCCINYLARGININE DIHYDROLASE"/>
    <property type="match status" value="1"/>
</dbReference>
<dbReference type="Pfam" id="PF04996">
    <property type="entry name" value="AstB"/>
    <property type="match status" value="1"/>
</dbReference>
<feature type="binding site" evidence="3">
    <location>
        <position position="231"/>
    </location>
    <ligand>
        <name>substrate</name>
    </ligand>
</feature>
<comment type="pathway">
    <text evidence="3">Amino-acid degradation; L-arginine degradation via AST pathway; L-glutamate and succinate from L-arginine: step 2/5.</text>
</comment>
<dbReference type="InterPro" id="IPR007079">
    <property type="entry name" value="SuccinylArg_d-Hdrlase_AstB"/>
</dbReference>
<feature type="active site" description="Nucleophile" evidence="3">
    <location>
        <position position="347"/>
    </location>
</feature>
<reference evidence="5 6" key="1">
    <citation type="journal article" date="2002" name="Int. J. Syst. Evol. Microbiol.">
        <title>Sphingopyxis witflariensis sp. nov., isolated from activated sludge.</title>
        <authorList>
            <person name="Kampfer P."/>
            <person name="Witzenberger R."/>
            <person name="Denner E.B."/>
            <person name="Busse H.J."/>
            <person name="Neef A."/>
        </authorList>
    </citation>
    <scope>NUCLEOTIDE SEQUENCE [LARGE SCALE GENOMIC DNA]</scope>
    <source>
        <strain evidence="5 6">DSM 14551</strain>
    </source>
</reference>
<feature type="active site" evidence="3">
    <location>
        <position position="229"/>
    </location>
</feature>
<gene>
    <name evidence="3" type="primary">astB</name>
    <name evidence="5" type="ORF">CDQ91_13395</name>
</gene>
<keyword evidence="1 3" id="KW-0056">Arginine metabolism</keyword>